<dbReference type="GO" id="GO:0008448">
    <property type="term" value="F:N-acetylglucosamine-6-phosphate deacetylase activity"/>
    <property type="evidence" value="ECO:0007669"/>
    <property type="project" value="UniProtKB-EC"/>
</dbReference>
<dbReference type="GO" id="GO:0006046">
    <property type="term" value="P:N-acetylglucosamine catabolic process"/>
    <property type="evidence" value="ECO:0007669"/>
    <property type="project" value="TreeGrafter"/>
</dbReference>
<dbReference type="PANTHER" id="PTHR11113">
    <property type="entry name" value="N-ACETYLGLUCOSAMINE-6-PHOSPHATE DEACETYLASE"/>
    <property type="match status" value="1"/>
</dbReference>
<dbReference type="PANTHER" id="PTHR11113:SF14">
    <property type="entry name" value="N-ACETYLGLUCOSAMINE-6-PHOSPHATE DEACETYLASE"/>
    <property type="match status" value="1"/>
</dbReference>
<protein>
    <submittedName>
        <fullName evidence="3">N-acetylglucosamine-6-phosphate deacetylase</fullName>
        <ecNumber evidence="3">3.5.1.25</ecNumber>
    </submittedName>
</protein>
<dbReference type="SUPFAM" id="SSF51556">
    <property type="entry name" value="Metallo-dependent hydrolases"/>
    <property type="match status" value="1"/>
</dbReference>
<dbReference type="EC" id="3.5.1.25" evidence="3"/>
<dbReference type="AlphaFoldDB" id="A0A6J4QM38"/>
<dbReference type="Gene3D" id="3.20.20.140">
    <property type="entry name" value="Metal-dependent hydrolases"/>
    <property type="match status" value="1"/>
</dbReference>
<evidence type="ECO:0000256" key="1">
    <source>
        <dbReference type="ARBA" id="ARBA00010716"/>
    </source>
</evidence>
<dbReference type="InterPro" id="IPR032466">
    <property type="entry name" value="Metal_Hydrolase"/>
</dbReference>
<evidence type="ECO:0000313" key="3">
    <source>
        <dbReference type="EMBL" id="CAA9441328.1"/>
    </source>
</evidence>
<reference evidence="3" key="1">
    <citation type="submission" date="2020-02" db="EMBL/GenBank/DDBJ databases">
        <authorList>
            <person name="Meier V. D."/>
        </authorList>
    </citation>
    <scope>NUCLEOTIDE SEQUENCE</scope>
    <source>
        <strain evidence="3">AVDCRST_MAG64</strain>
    </source>
</reference>
<accession>A0A6J4QM38</accession>
<gene>
    <name evidence="3" type="ORF">AVDCRST_MAG64-4224</name>
</gene>
<organism evidence="3">
    <name type="scientific">uncultured Phycisphaerae bacterium</name>
    <dbReference type="NCBI Taxonomy" id="904963"/>
    <lineage>
        <taxon>Bacteria</taxon>
        <taxon>Pseudomonadati</taxon>
        <taxon>Planctomycetota</taxon>
        <taxon>Phycisphaerae</taxon>
        <taxon>environmental samples</taxon>
    </lineage>
</organism>
<proteinExistence type="inferred from homology"/>
<name>A0A6J4QM38_9BACT</name>
<evidence type="ECO:0000256" key="2">
    <source>
        <dbReference type="ARBA" id="ARBA00022801"/>
    </source>
</evidence>
<keyword evidence="2 3" id="KW-0378">Hydrolase</keyword>
<dbReference type="EMBL" id="CADCUQ010000972">
    <property type="protein sequence ID" value="CAA9441328.1"/>
    <property type="molecule type" value="Genomic_DNA"/>
</dbReference>
<comment type="similarity">
    <text evidence="1">Belongs to the metallo-dependent hydrolases superfamily. NagA family.</text>
</comment>
<sequence length="305" mass="32935">MPPDYFDLQVNGYAGVDFNKDDLTADELHLACGRLRADGYGGILATVITEDVPRMALRLANLVRHRERDPLAREMIAGFHVEGPFLNETPGYRGAHPADAMHPADLDEMKRLLDAAGGLARVVTLAPERDPSLRVTRMLSDAGVVVSAGHCDPPLDTLEAAIDAGLQMFTHLGNGCPMLMNRHDNVVQRVLSLADRLWVCFIADGAHVPFFALRNYLRAAGMDRAIVVSDAVAPAGLGPGRYTLGRWELLIGDDLVARAPDGSHLIGSAVTMTRQADNLRAHVGLTDAQVRQLTADNPRRAIGSA</sequence>